<evidence type="ECO:0000313" key="1">
    <source>
        <dbReference type="EMBL" id="KAH7980072.1"/>
    </source>
</evidence>
<proteinExistence type="predicted"/>
<protein>
    <submittedName>
        <fullName evidence="1">Uncharacterized protein</fullName>
    </submittedName>
</protein>
<dbReference type="EMBL" id="CM023470">
    <property type="protein sequence ID" value="KAH7980072.1"/>
    <property type="molecule type" value="Genomic_DNA"/>
</dbReference>
<sequence length="207" mass="23049">MVLIWISGHNTIARAIGTAAQLKESTRNQITIRIFRERNVAVVSTPDKELATRLELIKALCLANKEYEVQAYVAAPDASYKRVISGIENNTMPTTNLRSPMAQDLHARMMGNSTTAIIAFSGIRVPRYSYYYGAEYRCNNYNARQKLCGVCLSTGHRADVCPTPDKPRCTACRTLNASKDHDCTLKCFHCGGENPATDSRCLARQRI</sequence>
<accession>A0ACB8DZW6</accession>
<gene>
    <name evidence="1" type="ORF">HPB49_012946</name>
</gene>
<comment type="caution">
    <text evidence="1">The sequence shown here is derived from an EMBL/GenBank/DDBJ whole genome shotgun (WGS) entry which is preliminary data.</text>
</comment>
<reference evidence="1" key="1">
    <citation type="submission" date="2020-05" db="EMBL/GenBank/DDBJ databases">
        <title>Large-scale comparative analyses of tick genomes elucidate their genetic diversity and vector capacities.</title>
        <authorList>
            <person name="Jia N."/>
            <person name="Wang J."/>
            <person name="Shi W."/>
            <person name="Du L."/>
            <person name="Sun Y."/>
            <person name="Zhan W."/>
            <person name="Jiang J."/>
            <person name="Wang Q."/>
            <person name="Zhang B."/>
            <person name="Ji P."/>
            <person name="Sakyi L.B."/>
            <person name="Cui X."/>
            <person name="Yuan T."/>
            <person name="Jiang B."/>
            <person name="Yang W."/>
            <person name="Lam T.T.-Y."/>
            <person name="Chang Q."/>
            <person name="Ding S."/>
            <person name="Wang X."/>
            <person name="Zhu J."/>
            <person name="Ruan X."/>
            <person name="Zhao L."/>
            <person name="Wei J."/>
            <person name="Que T."/>
            <person name="Du C."/>
            <person name="Cheng J."/>
            <person name="Dai P."/>
            <person name="Han X."/>
            <person name="Huang E."/>
            <person name="Gao Y."/>
            <person name="Liu J."/>
            <person name="Shao H."/>
            <person name="Ye R."/>
            <person name="Li L."/>
            <person name="Wei W."/>
            <person name="Wang X."/>
            <person name="Wang C."/>
            <person name="Yang T."/>
            <person name="Huo Q."/>
            <person name="Li W."/>
            <person name="Guo W."/>
            <person name="Chen H."/>
            <person name="Zhou L."/>
            <person name="Ni X."/>
            <person name="Tian J."/>
            <person name="Zhou Y."/>
            <person name="Sheng Y."/>
            <person name="Liu T."/>
            <person name="Pan Y."/>
            <person name="Xia L."/>
            <person name="Li J."/>
            <person name="Zhao F."/>
            <person name="Cao W."/>
        </authorList>
    </citation>
    <scope>NUCLEOTIDE SEQUENCE</scope>
    <source>
        <strain evidence="1">Dsil-2018</strain>
    </source>
</reference>
<name>A0ACB8DZW6_DERSI</name>
<organism evidence="1 2">
    <name type="scientific">Dermacentor silvarum</name>
    <name type="common">Tick</name>
    <dbReference type="NCBI Taxonomy" id="543639"/>
    <lineage>
        <taxon>Eukaryota</taxon>
        <taxon>Metazoa</taxon>
        <taxon>Ecdysozoa</taxon>
        <taxon>Arthropoda</taxon>
        <taxon>Chelicerata</taxon>
        <taxon>Arachnida</taxon>
        <taxon>Acari</taxon>
        <taxon>Parasitiformes</taxon>
        <taxon>Ixodida</taxon>
        <taxon>Ixodoidea</taxon>
        <taxon>Ixodidae</taxon>
        <taxon>Rhipicephalinae</taxon>
        <taxon>Dermacentor</taxon>
    </lineage>
</organism>
<evidence type="ECO:0000313" key="2">
    <source>
        <dbReference type="Proteomes" id="UP000821865"/>
    </source>
</evidence>
<keyword evidence="2" id="KW-1185">Reference proteome</keyword>
<dbReference type="Proteomes" id="UP000821865">
    <property type="component" value="Chromosome 1"/>
</dbReference>